<reference evidence="3" key="1">
    <citation type="submission" date="2018-11" db="EMBL/GenBank/DDBJ databases">
        <authorList>
            <person name="Grassa J C."/>
        </authorList>
    </citation>
    <scope>NUCLEOTIDE SEQUENCE [LARGE SCALE GENOMIC DNA]</scope>
</reference>
<feature type="compositionally biased region" description="Low complexity" evidence="1">
    <location>
        <begin position="385"/>
        <end position="412"/>
    </location>
</feature>
<dbReference type="InterPro" id="IPR054722">
    <property type="entry name" value="PolX-like_BBD"/>
</dbReference>
<dbReference type="PANTHER" id="PTHR47481">
    <property type="match status" value="1"/>
</dbReference>
<dbReference type="PANTHER" id="PTHR47481:SF31">
    <property type="entry name" value="OS01G0873500 PROTEIN"/>
    <property type="match status" value="1"/>
</dbReference>
<feature type="domain" description="Retrovirus-related Pol polyprotein from transposon TNT 1-94-like beta-barrel" evidence="2">
    <location>
        <begin position="483"/>
        <end position="561"/>
    </location>
</feature>
<name>A0A803QD97_CANSA</name>
<evidence type="ECO:0000313" key="4">
    <source>
        <dbReference type="Proteomes" id="UP000596661"/>
    </source>
</evidence>
<dbReference type="Pfam" id="PF22936">
    <property type="entry name" value="Pol_BBD"/>
    <property type="match status" value="1"/>
</dbReference>
<dbReference type="Proteomes" id="UP000596661">
    <property type="component" value="Chromosome 9"/>
</dbReference>
<organism evidence="3 4">
    <name type="scientific">Cannabis sativa</name>
    <name type="common">Hemp</name>
    <name type="synonym">Marijuana</name>
    <dbReference type="NCBI Taxonomy" id="3483"/>
    <lineage>
        <taxon>Eukaryota</taxon>
        <taxon>Viridiplantae</taxon>
        <taxon>Streptophyta</taxon>
        <taxon>Embryophyta</taxon>
        <taxon>Tracheophyta</taxon>
        <taxon>Spermatophyta</taxon>
        <taxon>Magnoliopsida</taxon>
        <taxon>eudicotyledons</taxon>
        <taxon>Gunneridae</taxon>
        <taxon>Pentapetalae</taxon>
        <taxon>rosids</taxon>
        <taxon>fabids</taxon>
        <taxon>Rosales</taxon>
        <taxon>Cannabaceae</taxon>
        <taxon>Cannabis</taxon>
    </lineage>
</organism>
<keyword evidence="4" id="KW-1185">Reference proteome</keyword>
<accession>A0A803QD97</accession>
<dbReference type="AlphaFoldDB" id="A0A803QD97"/>
<dbReference type="EMBL" id="UZAU01000737">
    <property type="status" value="NOT_ANNOTATED_CDS"/>
    <property type="molecule type" value="Genomic_DNA"/>
</dbReference>
<dbReference type="Gramene" id="evm.model.09.1069">
    <property type="protein sequence ID" value="cds.evm.model.09.1069"/>
    <property type="gene ID" value="evm.TU.09.1069"/>
</dbReference>
<feature type="region of interest" description="Disordered" evidence="1">
    <location>
        <begin position="134"/>
        <end position="157"/>
    </location>
</feature>
<dbReference type="Pfam" id="PF14223">
    <property type="entry name" value="Retrotran_gag_2"/>
    <property type="match status" value="1"/>
</dbReference>
<evidence type="ECO:0000256" key="1">
    <source>
        <dbReference type="SAM" id="MobiDB-lite"/>
    </source>
</evidence>
<proteinExistence type="predicted"/>
<evidence type="ECO:0000313" key="3">
    <source>
        <dbReference type="EnsemblPlants" id="cds.evm.model.09.1069"/>
    </source>
</evidence>
<feature type="compositionally biased region" description="Polar residues" evidence="1">
    <location>
        <begin position="368"/>
        <end position="384"/>
    </location>
</feature>
<feature type="region of interest" description="Disordered" evidence="1">
    <location>
        <begin position="368"/>
        <end position="427"/>
    </location>
</feature>
<dbReference type="EnsemblPlants" id="evm.model.09.1069">
    <property type="protein sequence ID" value="cds.evm.model.09.1069"/>
    <property type="gene ID" value="evm.TU.09.1069"/>
</dbReference>
<evidence type="ECO:0000259" key="2">
    <source>
        <dbReference type="Pfam" id="PF22936"/>
    </source>
</evidence>
<protein>
    <recommendedName>
        <fullName evidence="2">Retrovirus-related Pol polyprotein from transposon TNT 1-94-like beta-barrel domain-containing protein</fullName>
    </recommendedName>
</protein>
<sequence length="697" mass="76907">MQAAFLTLSPRLTLNQRLPLTVEVVLSPALIVVESQPMKTQKLDKYNSQITEPKSQGGSQAIFHGVGLFEDDMSKPRIGISTVWHMIFQSLPIILSLSFPLFVREYSLYSNLLGAPVFFYGDWRANTKKIPHFGQQRVANRTSKKKNGSSSSNVSVPHFGSTLNQPFALKLDRNNFSLWKTMVKAIARGHRLDGYLTGARTMPDEYLPAPDAEGQPGIAPEINPEFEPWIVNDQLLMGWLYGSMTEGIATEIMGCSSSAELWSSLEALFGAHSKAKMDEYRTKIQTVRKGSMSMVDYLKQKKQWSDVLTLAGDPYPESLLVSNVLSGLDIEYLPIVLQIEAREKTTWQMLQDLLLSFDSKLDRLSSLSENSKHSNNASPTANLANKSGSGNYNPGNNNNKGRGGSSSNSRGRFNGRGRSGRGGPKPTCQVCGRYGHSAAYCYNRFDETFMGTTPPGNTGDNNKSGQNATAFVATPEMLQDDAWYANSGASNHVTSEAANLNQKTKYNGKDSLTVGDGSKLLIKHTGSGFMSTNNSSPLILKEMLHVPKIAKNLVSISKLTADNNVTVEFSSNDCCVKDNQTKKKVLQGKLKEGLYQFNSHCVKSSTKNPATTRVQQPKSTCFSALSTNLSSNVTQSVTESVSSFNSIKDRWRRKLGHPSSHVMNLVLNQMILKVPKLMNFIYVRLVNMASHMQFLLN</sequence>
<reference evidence="3" key="2">
    <citation type="submission" date="2021-03" db="UniProtKB">
        <authorList>
            <consortium name="EnsemblPlants"/>
        </authorList>
    </citation>
    <scope>IDENTIFICATION</scope>
</reference>